<dbReference type="GeneID" id="63713169"/>
<dbReference type="GO" id="GO:0007021">
    <property type="term" value="P:tubulin complex assembly"/>
    <property type="evidence" value="ECO:0007669"/>
    <property type="project" value="InterPro"/>
</dbReference>
<dbReference type="STRING" id="98403.A0A151GQM1"/>
<feature type="domain" description="Tubulin-folding cofactor D ARM repeats" evidence="3">
    <location>
        <begin position="350"/>
        <end position="569"/>
    </location>
</feature>
<dbReference type="Proteomes" id="UP000076580">
    <property type="component" value="Chromosome 01"/>
</dbReference>
<proteinExistence type="predicted"/>
<dbReference type="RefSeq" id="XP_040658748.1">
    <property type="nucleotide sequence ID" value="XM_040797865.1"/>
</dbReference>
<feature type="domain" description="Tubulin-folding cofactor D C-terminal" evidence="2">
    <location>
        <begin position="977"/>
        <end position="1152"/>
    </location>
</feature>
<dbReference type="InterPro" id="IPR022577">
    <property type="entry name" value="TBCD_C"/>
</dbReference>
<gene>
    <name evidence="4" type="ORF">DCS_00526</name>
</gene>
<dbReference type="EMBL" id="LAYC01000001">
    <property type="protein sequence ID" value="KYK59396.1"/>
    <property type="molecule type" value="Genomic_DNA"/>
</dbReference>
<sequence length="1248" mass="135733">MDAPEAELDVKLQKISADLLVDLDGAITSLPRKADGHGGMRIRSFVRVSETLDATTAVLDWFQELPQLLDPHLAKWIPFLADAYLEYAQGRPRMKRSHARSAFLFPLDHAICRILYAFCKVRGEKVILRFLNVETRYLELLLSDMEEAEERARAADETDAVGCWRWEQRYLVMLWLSHQLLAPFDLSTISSVDLDDADLPDIRGLRWPENLPAITMRVIPLAVKYLAVPGREMDAAKALLVRVAMRRDMQRLGLLDALVGWALASLRLQKDESPASTFFYIGVLCFLAGLLRSSAETSDMDEHLPKILHLVHGIATGQDELSKLLLPLALVRKIIVKLVRSVAVSLLRRRTEDVATTEMIETIIGYLLESVSDGDTPVRLSASKALSIVTLKLDPAMASQVVDAVLESLNRNVLWAKPTGGDAVKPVRNLSAVSHLEWHGLTLTLSHLLYRRSPPASQLPDIIHALLLGLSFEQRSTSGGSVGSNVRDAACFGIWAVARRYTTDELLAVPTKSIFAAKACRSGTSILQLLAVELVTTASLDPAGNIRRGASAALQELIGRHPNTVEHGIAVVQTVDYHAVARRSRAIEEVAKKATKLSPQYGEAIVDGILGWRGIGDPDASCRRVAGAALGASEAELSKLAPGGVLSRVDTSIRAITRRIQSLAKRQVEERHGLLLCLASILDQLPQAMQAAREGGPESNLNMSVTLHDALASVSVMLEDCASVEYRKPELIAEAASKLVLSSLPILQAISLPGGSTASAVTGERVLTPSMARSHLQLVSALDSQDVVHADTELLTSRLRVVLPTWLGRNEGETVEPAAAAALLLLLFSKPDDRAATLQELAAAVRNKPAGRAASTGHGYFLALSLAQPLAELASRSTAETDAVCEALLERWRVDGETETRVAILQSLVRSRVLRAKPLTFLGMLRDGLDDYTTNARGDVGSHVRLQALRAVQVLWEDLADAERCQERWVQESIEVLFRSVLRLSAEKLDRVRPEAKAAVALALQPKHVERFESLTSSSTLYFNALLALGSLDCLLPVMERAAKANAGSWMAELLAGFVTSADTGNDDLVMASRTALTNFCEASPDKLDSVCAGLMQNIGTPRGEDRVVIPTLEVVAFLFHCGLFPKWRHVNLRSLCLKTQKAGYKSGSVRKLLACIKVYGCVASLGVDGAAGSEATAAGVQEARTRLGAFLLHPWPRVRTAVIDELWGVTSIDDKADGRGLMGVDWATADRAMIDGIVRELWPVPAN</sequence>
<dbReference type="Pfam" id="PF12612">
    <property type="entry name" value="TFCD_C"/>
    <property type="match status" value="1"/>
</dbReference>
<dbReference type="InterPro" id="IPR033162">
    <property type="entry name" value="TBCD"/>
</dbReference>
<name>A0A151GQM1_DRECN</name>
<keyword evidence="1" id="KW-0143">Chaperone</keyword>
<evidence type="ECO:0000259" key="3">
    <source>
        <dbReference type="Pfam" id="PF25767"/>
    </source>
</evidence>
<evidence type="ECO:0000313" key="5">
    <source>
        <dbReference type="Proteomes" id="UP000076580"/>
    </source>
</evidence>
<dbReference type="InterPro" id="IPR058033">
    <property type="entry name" value="ARM_TBCD_2nd"/>
</dbReference>
<dbReference type="InterPro" id="IPR016024">
    <property type="entry name" value="ARM-type_fold"/>
</dbReference>
<dbReference type="GO" id="GO:0048487">
    <property type="term" value="F:beta-tubulin binding"/>
    <property type="evidence" value="ECO:0007669"/>
    <property type="project" value="InterPro"/>
</dbReference>
<evidence type="ECO:0000259" key="2">
    <source>
        <dbReference type="Pfam" id="PF12612"/>
    </source>
</evidence>
<dbReference type="PANTHER" id="PTHR12658">
    <property type="entry name" value="BETA-TUBULIN COFACTOR D"/>
    <property type="match status" value="1"/>
</dbReference>
<dbReference type="SUPFAM" id="SSF48371">
    <property type="entry name" value="ARM repeat"/>
    <property type="match status" value="1"/>
</dbReference>
<dbReference type="Gene3D" id="1.25.10.10">
    <property type="entry name" value="Leucine-rich Repeat Variant"/>
    <property type="match status" value="1"/>
</dbReference>
<dbReference type="Pfam" id="PF25767">
    <property type="entry name" value="ARM_TBCD_2nd"/>
    <property type="match status" value="1"/>
</dbReference>
<reference evidence="4 5" key="1">
    <citation type="journal article" date="2016" name="Sci. Rep.">
        <title>Insights into Adaptations to a Near-Obligate Nematode Endoparasitic Lifestyle from the Finished Genome of Drechmeria coniospora.</title>
        <authorList>
            <person name="Zhang L."/>
            <person name="Zhou Z."/>
            <person name="Guo Q."/>
            <person name="Fokkens L."/>
            <person name="Miskei M."/>
            <person name="Pocsi I."/>
            <person name="Zhang W."/>
            <person name="Chen M."/>
            <person name="Wang L."/>
            <person name="Sun Y."/>
            <person name="Donzelli B.G."/>
            <person name="Gibson D.M."/>
            <person name="Nelson D.R."/>
            <person name="Luo J.G."/>
            <person name="Rep M."/>
            <person name="Liu H."/>
            <person name="Yang S."/>
            <person name="Wang J."/>
            <person name="Krasnoff S.B."/>
            <person name="Xu Y."/>
            <person name="Molnar I."/>
            <person name="Lin M."/>
        </authorList>
    </citation>
    <scope>NUCLEOTIDE SEQUENCE [LARGE SCALE GENOMIC DNA]</scope>
    <source>
        <strain evidence="4 5">ARSEF 6962</strain>
    </source>
</reference>
<dbReference type="GO" id="GO:0000226">
    <property type="term" value="P:microtubule cytoskeleton organization"/>
    <property type="evidence" value="ECO:0007669"/>
    <property type="project" value="TreeGrafter"/>
</dbReference>
<protein>
    <submittedName>
        <fullName evidence="4">Uncharacterized protein</fullName>
    </submittedName>
</protein>
<accession>A0A151GQM1</accession>
<dbReference type="PANTHER" id="PTHR12658:SF0">
    <property type="entry name" value="TUBULIN-SPECIFIC CHAPERONE D"/>
    <property type="match status" value="1"/>
</dbReference>
<dbReference type="InParanoid" id="A0A151GQM1"/>
<keyword evidence="5" id="KW-1185">Reference proteome</keyword>
<dbReference type="GO" id="GO:0005096">
    <property type="term" value="F:GTPase activator activity"/>
    <property type="evidence" value="ECO:0007669"/>
    <property type="project" value="InterPro"/>
</dbReference>
<dbReference type="InterPro" id="IPR011989">
    <property type="entry name" value="ARM-like"/>
</dbReference>
<evidence type="ECO:0000256" key="1">
    <source>
        <dbReference type="ARBA" id="ARBA00023186"/>
    </source>
</evidence>
<dbReference type="Pfam" id="PF23579">
    <property type="entry name" value="ARM_TBCD"/>
    <property type="match status" value="1"/>
</dbReference>
<dbReference type="AlphaFoldDB" id="A0A151GQM1"/>
<dbReference type="GO" id="GO:0007023">
    <property type="term" value="P:post-chaperonin tubulin folding pathway"/>
    <property type="evidence" value="ECO:0007669"/>
    <property type="project" value="InterPro"/>
</dbReference>
<evidence type="ECO:0000313" key="4">
    <source>
        <dbReference type="EMBL" id="KYK59396.1"/>
    </source>
</evidence>
<comment type="caution">
    <text evidence="4">The sequence shown here is derived from an EMBL/GenBank/DDBJ whole genome shotgun (WGS) entry which is preliminary data.</text>
</comment>
<organism evidence="4 5">
    <name type="scientific">Drechmeria coniospora</name>
    <name type="common">Nematophagous fungus</name>
    <name type="synonym">Meria coniospora</name>
    <dbReference type="NCBI Taxonomy" id="98403"/>
    <lineage>
        <taxon>Eukaryota</taxon>
        <taxon>Fungi</taxon>
        <taxon>Dikarya</taxon>
        <taxon>Ascomycota</taxon>
        <taxon>Pezizomycotina</taxon>
        <taxon>Sordariomycetes</taxon>
        <taxon>Hypocreomycetidae</taxon>
        <taxon>Hypocreales</taxon>
        <taxon>Ophiocordycipitaceae</taxon>
        <taxon>Drechmeria</taxon>
    </lineage>
</organism>